<dbReference type="Gene3D" id="2.60.40.10">
    <property type="entry name" value="Immunoglobulins"/>
    <property type="match status" value="1"/>
</dbReference>
<sequence>MSAMRPGEDHRTLNSSGLTYRQAHLRLMSNELSYTTKGRQLKMCGFIKAICLTVLILFAQKTGGTVTLTCVVEGSDLFTQWKYSWKKLRGTEETPLFTYTGEVSSVYTLNRVAEFDSAQYWCEAKSGTRSIMSSPHTLTVTCKTR</sequence>
<dbReference type="Proteomes" id="UP001221898">
    <property type="component" value="Unassembled WGS sequence"/>
</dbReference>
<comment type="caution">
    <text evidence="2">The sequence shown here is derived from an EMBL/GenBank/DDBJ whole genome shotgun (WGS) entry which is preliminary data.</text>
</comment>
<proteinExistence type="predicted"/>
<organism evidence="2 3">
    <name type="scientific">Aldrovandia affinis</name>
    <dbReference type="NCBI Taxonomy" id="143900"/>
    <lineage>
        <taxon>Eukaryota</taxon>
        <taxon>Metazoa</taxon>
        <taxon>Chordata</taxon>
        <taxon>Craniata</taxon>
        <taxon>Vertebrata</taxon>
        <taxon>Euteleostomi</taxon>
        <taxon>Actinopterygii</taxon>
        <taxon>Neopterygii</taxon>
        <taxon>Teleostei</taxon>
        <taxon>Notacanthiformes</taxon>
        <taxon>Halosauridae</taxon>
        <taxon>Aldrovandia</taxon>
    </lineage>
</organism>
<name>A0AAD7WFN1_9TELE</name>
<dbReference type="InterPro" id="IPR013783">
    <property type="entry name" value="Ig-like_fold"/>
</dbReference>
<dbReference type="InterPro" id="IPR007110">
    <property type="entry name" value="Ig-like_dom"/>
</dbReference>
<evidence type="ECO:0000313" key="2">
    <source>
        <dbReference type="EMBL" id="KAJ8395366.1"/>
    </source>
</evidence>
<keyword evidence="3" id="KW-1185">Reference proteome</keyword>
<reference evidence="2" key="1">
    <citation type="journal article" date="2023" name="Science">
        <title>Genome structures resolve the early diversification of teleost fishes.</title>
        <authorList>
            <person name="Parey E."/>
            <person name="Louis A."/>
            <person name="Montfort J."/>
            <person name="Bouchez O."/>
            <person name="Roques C."/>
            <person name="Iampietro C."/>
            <person name="Lluch J."/>
            <person name="Castinel A."/>
            <person name="Donnadieu C."/>
            <person name="Desvignes T."/>
            <person name="Floi Bucao C."/>
            <person name="Jouanno E."/>
            <person name="Wen M."/>
            <person name="Mejri S."/>
            <person name="Dirks R."/>
            <person name="Jansen H."/>
            <person name="Henkel C."/>
            <person name="Chen W.J."/>
            <person name="Zahm M."/>
            <person name="Cabau C."/>
            <person name="Klopp C."/>
            <person name="Thompson A.W."/>
            <person name="Robinson-Rechavi M."/>
            <person name="Braasch I."/>
            <person name="Lecointre G."/>
            <person name="Bobe J."/>
            <person name="Postlethwait J.H."/>
            <person name="Berthelot C."/>
            <person name="Roest Crollius H."/>
            <person name="Guiguen Y."/>
        </authorList>
    </citation>
    <scope>NUCLEOTIDE SEQUENCE</scope>
    <source>
        <strain evidence="2">NC1722</strain>
    </source>
</reference>
<dbReference type="EMBL" id="JAINUG010000117">
    <property type="protein sequence ID" value="KAJ8395366.1"/>
    <property type="molecule type" value="Genomic_DNA"/>
</dbReference>
<dbReference type="InterPro" id="IPR036179">
    <property type="entry name" value="Ig-like_dom_sf"/>
</dbReference>
<evidence type="ECO:0000313" key="3">
    <source>
        <dbReference type="Proteomes" id="UP001221898"/>
    </source>
</evidence>
<feature type="domain" description="Ig-like" evidence="1">
    <location>
        <begin position="63"/>
        <end position="139"/>
    </location>
</feature>
<protein>
    <recommendedName>
        <fullName evidence="1">Ig-like domain-containing protein</fullName>
    </recommendedName>
</protein>
<dbReference type="SMART" id="SM00409">
    <property type="entry name" value="IG"/>
    <property type="match status" value="1"/>
</dbReference>
<dbReference type="Pfam" id="PF13927">
    <property type="entry name" value="Ig_3"/>
    <property type="match status" value="1"/>
</dbReference>
<dbReference type="PROSITE" id="PS50835">
    <property type="entry name" value="IG_LIKE"/>
    <property type="match status" value="1"/>
</dbReference>
<dbReference type="SUPFAM" id="SSF48726">
    <property type="entry name" value="Immunoglobulin"/>
    <property type="match status" value="1"/>
</dbReference>
<evidence type="ECO:0000259" key="1">
    <source>
        <dbReference type="PROSITE" id="PS50835"/>
    </source>
</evidence>
<accession>A0AAD7WFN1</accession>
<gene>
    <name evidence="2" type="ORF">AAFF_G00033510</name>
</gene>
<dbReference type="InterPro" id="IPR003599">
    <property type="entry name" value="Ig_sub"/>
</dbReference>
<dbReference type="AlphaFoldDB" id="A0AAD7WFN1"/>